<evidence type="ECO:0000313" key="2">
    <source>
        <dbReference type="Proteomes" id="UP000037442"/>
    </source>
</evidence>
<evidence type="ECO:0000313" key="1">
    <source>
        <dbReference type="EMBL" id="KOC28272.1"/>
    </source>
</evidence>
<sequence>MRFFCDAVAGAARQGALIGKAMSARCAQQGRVTRVEHRVRAPVLALDSHPLMSRMHKPDPKLPADQQDKRSVIPIEVQDIDQWLAGWLARCGRQGSCSDWRLWMCLRRNQPSFRILPVGCYRP</sequence>
<proteinExistence type="predicted"/>
<dbReference type="EMBL" id="JNVD01000008">
    <property type="protein sequence ID" value="KOC28272.1"/>
    <property type="molecule type" value="Genomic_DNA"/>
</dbReference>
<dbReference type="Proteomes" id="UP000037442">
    <property type="component" value="Unassembled WGS sequence"/>
</dbReference>
<organism evidence="1 2">
    <name type="scientific">Comamonas testosteroni</name>
    <name type="common">Pseudomonas testosteroni</name>
    <dbReference type="NCBI Taxonomy" id="285"/>
    <lineage>
        <taxon>Bacteria</taxon>
        <taxon>Pseudomonadati</taxon>
        <taxon>Pseudomonadota</taxon>
        <taxon>Betaproteobacteria</taxon>
        <taxon>Burkholderiales</taxon>
        <taxon>Comamonadaceae</taxon>
        <taxon>Comamonas</taxon>
    </lineage>
</organism>
<comment type="caution">
    <text evidence="1">The sequence shown here is derived from an EMBL/GenBank/DDBJ whole genome shotgun (WGS) entry which is preliminary data.</text>
</comment>
<name>A0A0L7N249_COMTE</name>
<accession>A0A0L7N249</accession>
<gene>
    <name evidence="1" type="ORF">GL58_23850</name>
</gene>
<dbReference type="AlphaFoldDB" id="A0A0L7N249"/>
<reference evidence="2" key="1">
    <citation type="submission" date="2014-06" db="EMBL/GenBank/DDBJ databases">
        <title>Draft genome sequence of C. testosteroni WDL7.</title>
        <authorList>
            <person name="Wu Y."/>
            <person name="Seshan H."/>
            <person name="Arumugam K."/>
        </authorList>
    </citation>
    <scope>NUCLEOTIDE SEQUENCE [LARGE SCALE GENOMIC DNA]</scope>
    <source>
        <strain evidence="2">WDL7</strain>
    </source>
</reference>
<protein>
    <submittedName>
        <fullName evidence="1">Uncharacterized protein</fullName>
    </submittedName>
</protein>
<dbReference type="PATRIC" id="fig|285.49.peg.4947"/>